<dbReference type="InterPro" id="IPR027267">
    <property type="entry name" value="AH/BAR_dom_sf"/>
</dbReference>
<sequence>MKCWQKWQDAQVTLQKKREAEAKLQLANRPDKLQQAKDDIKEWEKKVQQGEKDFEQISKTIREEVQRFEGERVKDFKTVIIKYLESLVQTQQQLIKYWEAFLPEAKSIA</sequence>
<gene>
    <name evidence="3" type="ORF">GRJ2_003450600</name>
</gene>
<dbReference type="PANTHER" id="PTHR10555">
    <property type="entry name" value="SORTING NEXIN"/>
    <property type="match status" value="1"/>
</dbReference>
<evidence type="ECO:0000259" key="2">
    <source>
        <dbReference type="Pfam" id="PF09325"/>
    </source>
</evidence>
<comment type="caution">
    <text evidence="3">The sequence shown here is derived from an EMBL/GenBank/DDBJ whole genome shotgun (WGS) entry which is preliminary data.</text>
</comment>
<dbReference type="EMBL" id="BAAFJT010000319">
    <property type="protein sequence ID" value="GAB0209849.1"/>
    <property type="molecule type" value="Genomic_DNA"/>
</dbReference>
<reference evidence="3 4" key="1">
    <citation type="submission" date="2024-06" db="EMBL/GenBank/DDBJ databases">
        <title>The draft genome of Grus japonensis, version 3.</title>
        <authorList>
            <person name="Nabeshima K."/>
            <person name="Suzuki S."/>
            <person name="Onuma M."/>
        </authorList>
    </citation>
    <scope>NUCLEOTIDE SEQUENCE [LARGE SCALE GENOMIC DNA]</scope>
    <source>
        <strain evidence="3 4">451A</strain>
    </source>
</reference>
<evidence type="ECO:0000313" key="3">
    <source>
        <dbReference type="EMBL" id="GAB0209849.1"/>
    </source>
</evidence>
<evidence type="ECO:0000313" key="4">
    <source>
        <dbReference type="Proteomes" id="UP001623348"/>
    </source>
</evidence>
<organism evidence="3 4">
    <name type="scientific">Grus japonensis</name>
    <name type="common">Japanese crane</name>
    <name type="synonym">Red-crowned crane</name>
    <dbReference type="NCBI Taxonomy" id="30415"/>
    <lineage>
        <taxon>Eukaryota</taxon>
        <taxon>Metazoa</taxon>
        <taxon>Chordata</taxon>
        <taxon>Craniata</taxon>
        <taxon>Vertebrata</taxon>
        <taxon>Euteleostomi</taxon>
        <taxon>Archelosauria</taxon>
        <taxon>Archosauria</taxon>
        <taxon>Dinosauria</taxon>
        <taxon>Saurischia</taxon>
        <taxon>Theropoda</taxon>
        <taxon>Coelurosauria</taxon>
        <taxon>Aves</taxon>
        <taxon>Neognathae</taxon>
        <taxon>Neoaves</taxon>
        <taxon>Gruiformes</taxon>
        <taxon>Gruidae</taxon>
        <taxon>Grus</taxon>
    </lineage>
</organism>
<accession>A0ABC9YIG0</accession>
<keyword evidence="1" id="KW-0175">Coiled coil</keyword>
<dbReference type="InterPro" id="IPR015404">
    <property type="entry name" value="Vps5_C"/>
</dbReference>
<protein>
    <submittedName>
        <fullName evidence="3">Sorting nexin-2-like</fullName>
    </submittedName>
</protein>
<proteinExistence type="predicted"/>
<keyword evidence="4" id="KW-1185">Reference proteome</keyword>
<dbReference type="Proteomes" id="UP001623348">
    <property type="component" value="Unassembled WGS sequence"/>
</dbReference>
<dbReference type="Gene3D" id="1.20.1270.60">
    <property type="entry name" value="Arfaptin homology (AH) domain/BAR domain"/>
    <property type="match status" value="1"/>
</dbReference>
<name>A0ABC9YIG0_GRUJA</name>
<feature type="coiled-coil region" evidence="1">
    <location>
        <begin position="33"/>
        <end position="60"/>
    </location>
</feature>
<evidence type="ECO:0000256" key="1">
    <source>
        <dbReference type="SAM" id="Coils"/>
    </source>
</evidence>
<dbReference type="PANTHER" id="PTHR10555:SF31">
    <property type="entry name" value="SORTING NEXIN-2"/>
    <property type="match status" value="1"/>
</dbReference>
<feature type="domain" description="Sorting nexin/Vps5-like C-terminal" evidence="2">
    <location>
        <begin position="1"/>
        <end position="103"/>
    </location>
</feature>
<dbReference type="AlphaFoldDB" id="A0ABC9YIG0"/>
<dbReference type="Pfam" id="PF09325">
    <property type="entry name" value="Vps5"/>
    <property type="match status" value="1"/>
</dbReference>